<protein>
    <submittedName>
        <fullName evidence="1">Uncharacterized protein</fullName>
    </submittedName>
</protein>
<evidence type="ECO:0000313" key="1">
    <source>
        <dbReference type="EMBL" id="RUS30787.1"/>
    </source>
</evidence>
<reference evidence="1 2" key="1">
    <citation type="journal article" date="2018" name="New Phytol.">
        <title>Phylogenomics of Endogonaceae and evolution of mycorrhizas within Mucoromycota.</title>
        <authorList>
            <person name="Chang Y."/>
            <person name="Desiro A."/>
            <person name="Na H."/>
            <person name="Sandor L."/>
            <person name="Lipzen A."/>
            <person name="Clum A."/>
            <person name="Barry K."/>
            <person name="Grigoriev I.V."/>
            <person name="Martin F.M."/>
            <person name="Stajich J.E."/>
            <person name="Smith M.E."/>
            <person name="Bonito G."/>
            <person name="Spatafora J.W."/>
        </authorList>
    </citation>
    <scope>NUCLEOTIDE SEQUENCE [LARGE SCALE GENOMIC DNA]</scope>
    <source>
        <strain evidence="1 2">AD002</strain>
    </source>
</reference>
<dbReference type="Proteomes" id="UP000274822">
    <property type="component" value="Unassembled WGS sequence"/>
</dbReference>
<comment type="caution">
    <text evidence="1">The sequence shown here is derived from an EMBL/GenBank/DDBJ whole genome shotgun (WGS) entry which is preliminary data.</text>
</comment>
<evidence type="ECO:0000313" key="2">
    <source>
        <dbReference type="Proteomes" id="UP000274822"/>
    </source>
</evidence>
<name>A0A433QLZ3_9FUNG</name>
<dbReference type="AlphaFoldDB" id="A0A433QLZ3"/>
<dbReference type="EMBL" id="RBNJ01003569">
    <property type="protein sequence ID" value="RUS30787.1"/>
    <property type="molecule type" value="Genomic_DNA"/>
</dbReference>
<proteinExistence type="predicted"/>
<accession>A0A433QLZ3</accession>
<organism evidence="1 2">
    <name type="scientific">Jimgerdemannia flammicorona</name>
    <dbReference type="NCBI Taxonomy" id="994334"/>
    <lineage>
        <taxon>Eukaryota</taxon>
        <taxon>Fungi</taxon>
        <taxon>Fungi incertae sedis</taxon>
        <taxon>Mucoromycota</taxon>
        <taxon>Mucoromycotina</taxon>
        <taxon>Endogonomycetes</taxon>
        <taxon>Endogonales</taxon>
        <taxon>Endogonaceae</taxon>
        <taxon>Jimgerdemannia</taxon>
    </lineage>
</organism>
<sequence length="224" mass="24962">MATTLLSHTEYNSMLTIYEATAAAESFQATQDLMLFGDIFLKHLMHGAWGLSLVHRHFDLKPNEIMLELPVSPGANIITKAVDAGQVVEPLVGSNYYFHEGSKLQAFEYRYGSNATLQEPLQNERFSAFLSDLTRTIAEVGLSNVLGLAPVTSIRGLETTNYEERENIVKSLVDGAPIKENYMPTVWVFNEYGPSSPLGCVVRYYCAGTAPHHNEHWDHVNVPN</sequence>
<gene>
    <name evidence="1" type="ORF">BC938DRAFT_478957</name>
</gene>
<keyword evidence="2" id="KW-1185">Reference proteome</keyword>